<sequence length="428" mass="49659">MEKRFQPLPWVNATNIYEVNVRQYSTEGTFIGFSRSLPRLKAMGVETLWFMPVTPISREKRQGTLGSYYACADYTAINPEFGTLEDFRNLVQQAHRLGLKVIIDWVANHTGWDHPWTKAHPDYYKRNEHGQFYDPHGWADVIDLDYSNAGLRQAMIESMKFWVRTCDIDGFRCDMAMLVPLDFWTQARAAVDSVKPLYWMAELDQLDNPDYLTVFDAAYTWTWMHTTQTFYQQHGPLSALDSVLYAYNSKPPFDAMRLLFTSNHDENTWNGTEYEKYGDMALPLAVFSCTWNGIPMIYSGQELPNHKRLKFFEHDPIEWGGGTPALQEFYHTLLTLHSRNPALRAGDSLVTTYRLHTTADDKVFAFLRKRGDKEVLVYLNFSKDAVTFRLNDDWAVGAYTDAFTGRRSDVGRDRDVLLQPWGFTVMER</sequence>
<keyword evidence="3" id="KW-1185">Reference proteome</keyword>
<dbReference type="InterPro" id="IPR032091">
    <property type="entry name" value="Malt_amylase-like_C"/>
</dbReference>
<evidence type="ECO:0000259" key="1">
    <source>
        <dbReference type="SMART" id="SM00642"/>
    </source>
</evidence>
<dbReference type="Pfam" id="PF00128">
    <property type="entry name" value="Alpha-amylase"/>
    <property type="match status" value="1"/>
</dbReference>
<reference evidence="2 3" key="1">
    <citation type="submission" date="2019-03" db="EMBL/GenBank/DDBJ databases">
        <title>Genomic Encyclopedia of Type Strains, Phase IV (KMG-IV): sequencing the most valuable type-strain genomes for metagenomic binning, comparative biology and taxonomic classification.</title>
        <authorList>
            <person name="Goeker M."/>
        </authorList>
    </citation>
    <scope>NUCLEOTIDE SEQUENCE [LARGE SCALE GENOMIC DNA]</scope>
    <source>
        <strain evidence="2 3">DSM 100059</strain>
    </source>
</reference>
<feature type="domain" description="Glycosyl hydrolase family 13 catalytic" evidence="1">
    <location>
        <begin position="27"/>
        <end position="337"/>
    </location>
</feature>
<evidence type="ECO:0000313" key="2">
    <source>
        <dbReference type="EMBL" id="TDW96001.1"/>
    </source>
</evidence>
<dbReference type="SUPFAM" id="SSF51011">
    <property type="entry name" value="Glycosyl hydrolase domain"/>
    <property type="match status" value="1"/>
</dbReference>
<comment type="caution">
    <text evidence="2">The sequence shown here is derived from an EMBL/GenBank/DDBJ whole genome shotgun (WGS) entry which is preliminary data.</text>
</comment>
<dbReference type="Gene3D" id="3.20.20.80">
    <property type="entry name" value="Glycosidases"/>
    <property type="match status" value="1"/>
</dbReference>
<dbReference type="GO" id="GO:0016798">
    <property type="term" value="F:hydrolase activity, acting on glycosyl bonds"/>
    <property type="evidence" value="ECO:0007669"/>
    <property type="project" value="UniProtKB-KW"/>
</dbReference>
<dbReference type="AlphaFoldDB" id="A0A4R8DEN2"/>
<dbReference type="GO" id="GO:0005975">
    <property type="term" value="P:carbohydrate metabolic process"/>
    <property type="evidence" value="ECO:0007669"/>
    <property type="project" value="InterPro"/>
</dbReference>
<dbReference type="InterPro" id="IPR017853">
    <property type="entry name" value="GH"/>
</dbReference>
<dbReference type="PANTHER" id="PTHR47786">
    <property type="entry name" value="ALPHA-1,4-GLUCAN:MALTOSE-1-PHOSPHATE MALTOSYLTRANSFERASE"/>
    <property type="match status" value="1"/>
</dbReference>
<dbReference type="EMBL" id="SODV01000002">
    <property type="protein sequence ID" value="TDW96001.1"/>
    <property type="molecule type" value="Genomic_DNA"/>
</dbReference>
<dbReference type="Gene3D" id="2.60.40.1180">
    <property type="entry name" value="Golgi alpha-mannosidase II"/>
    <property type="match status" value="1"/>
</dbReference>
<organism evidence="2 3">
    <name type="scientific">Dinghuibacter silviterrae</name>
    <dbReference type="NCBI Taxonomy" id="1539049"/>
    <lineage>
        <taxon>Bacteria</taxon>
        <taxon>Pseudomonadati</taxon>
        <taxon>Bacteroidota</taxon>
        <taxon>Chitinophagia</taxon>
        <taxon>Chitinophagales</taxon>
        <taxon>Chitinophagaceae</taxon>
        <taxon>Dinghuibacter</taxon>
    </lineage>
</organism>
<dbReference type="PANTHER" id="PTHR47786:SF2">
    <property type="entry name" value="GLYCOSYL HYDROLASE FAMILY 13 CATALYTIC DOMAIN-CONTAINING PROTEIN"/>
    <property type="match status" value="1"/>
</dbReference>
<dbReference type="InterPro" id="IPR013780">
    <property type="entry name" value="Glyco_hydro_b"/>
</dbReference>
<dbReference type="SUPFAM" id="SSF51445">
    <property type="entry name" value="(Trans)glycosidases"/>
    <property type="match status" value="1"/>
</dbReference>
<proteinExistence type="predicted"/>
<protein>
    <submittedName>
        <fullName evidence="2">Glycosidase</fullName>
    </submittedName>
</protein>
<dbReference type="SMART" id="SM00642">
    <property type="entry name" value="Aamy"/>
    <property type="match status" value="1"/>
</dbReference>
<dbReference type="InterPro" id="IPR006047">
    <property type="entry name" value="GH13_cat_dom"/>
</dbReference>
<dbReference type="Pfam" id="PF16657">
    <property type="entry name" value="Malt_amylase_C"/>
    <property type="match status" value="1"/>
</dbReference>
<name>A0A4R8DEN2_9BACT</name>
<dbReference type="RefSeq" id="WP_246073745.1">
    <property type="nucleotide sequence ID" value="NZ_SODV01000002.1"/>
</dbReference>
<dbReference type="Proteomes" id="UP000294498">
    <property type="component" value="Unassembled WGS sequence"/>
</dbReference>
<evidence type="ECO:0000313" key="3">
    <source>
        <dbReference type="Proteomes" id="UP000294498"/>
    </source>
</evidence>
<gene>
    <name evidence="2" type="ORF">EDB95_3823</name>
</gene>
<dbReference type="CDD" id="cd11313">
    <property type="entry name" value="AmyAc_arch_bac_AmyA"/>
    <property type="match status" value="1"/>
</dbReference>
<keyword evidence="2" id="KW-0378">Hydrolase</keyword>
<accession>A0A4R8DEN2</accession>
<keyword evidence="2" id="KW-0326">Glycosidase</keyword>